<dbReference type="Proteomes" id="UP000241890">
    <property type="component" value="Unassembled WGS sequence"/>
</dbReference>
<sequence length="485" mass="54163">MQASQQAQGVGRKKTRKRKKIKVDYYGYDPSIVVMEGDPRLNPPPAWFGVNYHPSQPISNSWIEWSGADVAMFDISNNKAIPLPKDCSLAQDSLKRRKHKLDSAPSSGAVSAPDKKKKKQISNMTLHPFQPTRNEWTDWNSMDASSAGANGTSENGEHGRIPALIPVPPPLSRPKPNESTTEEDLMTSLQEAWDVTELKRSWAMSTADLDQPIEVRNKILAKLNRMRKAMYQFQIEQHRNHLLELMRVLTTRKESYTAHERALIGLALAGDSTDSHALSHEHCEHRHKDDELPTAKAGTPAATDGFDPIKARAKLKVELATKMHVRRMMVFLDQDSKTRAAIADRAFKQITLAVKELTNYATALVMLGSTSMSSGLADAVQLTPAQREQFLHGYEERLADCLRAMALYRVVSLLRSRLFLPEAASTNAKVTETLSGKQILKLLSKVASREVFVDSTDPMEDLLGQIRRLSLLTRSASSQNMESKS</sequence>
<evidence type="ECO:0000313" key="3">
    <source>
        <dbReference type="Proteomes" id="UP000241890"/>
    </source>
</evidence>
<name>A0A2R5GTZ3_9STRA</name>
<dbReference type="AlphaFoldDB" id="A0A2R5GTZ3"/>
<protein>
    <submittedName>
        <fullName evidence="2">Uncharacterized protein</fullName>
    </submittedName>
</protein>
<comment type="caution">
    <text evidence="2">The sequence shown here is derived from an EMBL/GenBank/DDBJ whole genome shotgun (WGS) entry which is preliminary data.</text>
</comment>
<keyword evidence="3" id="KW-1185">Reference proteome</keyword>
<evidence type="ECO:0000313" key="2">
    <source>
        <dbReference type="EMBL" id="GBG31861.1"/>
    </source>
</evidence>
<feature type="compositionally biased region" description="Polar residues" evidence="1">
    <location>
        <begin position="121"/>
        <end position="154"/>
    </location>
</feature>
<proteinExistence type="predicted"/>
<reference evidence="2 3" key="1">
    <citation type="submission" date="2017-12" db="EMBL/GenBank/DDBJ databases">
        <title>Sequencing, de novo assembly and annotation of complete genome of a new Thraustochytrid species, strain FCC1311.</title>
        <authorList>
            <person name="Sedici K."/>
            <person name="Godart F."/>
            <person name="Aiese Cigliano R."/>
            <person name="Sanseverino W."/>
            <person name="Barakat M."/>
            <person name="Ortet P."/>
            <person name="Marechal E."/>
            <person name="Cagnac O."/>
            <person name="Amato A."/>
        </authorList>
    </citation>
    <scope>NUCLEOTIDE SEQUENCE [LARGE SCALE GENOMIC DNA]</scope>
</reference>
<feature type="region of interest" description="Disordered" evidence="1">
    <location>
        <begin position="94"/>
        <end position="182"/>
    </location>
</feature>
<dbReference type="EMBL" id="BEYU01000109">
    <property type="protein sequence ID" value="GBG31861.1"/>
    <property type="molecule type" value="Genomic_DNA"/>
</dbReference>
<dbReference type="InParanoid" id="A0A2R5GTZ3"/>
<gene>
    <name evidence="2" type="ORF">FCC1311_080862</name>
</gene>
<accession>A0A2R5GTZ3</accession>
<evidence type="ECO:0000256" key="1">
    <source>
        <dbReference type="SAM" id="MobiDB-lite"/>
    </source>
</evidence>
<organism evidence="2 3">
    <name type="scientific">Hondaea fermentalgiana</name>
    <dbReference type="NCBI Taxonomy" id="2315210"/>
    <lineage>
        <taxon>Eukaryota</taxon>
        <taxon>Sar</taxon>
        <taxon>Stramenopiles</taxon>
        <taxon>Bigyra</taxon>
        <taxon>Labyrinthulomycetes</taxon>
        <taxon>Thraustochytrida</taxon>
        <taxon>Thraustochytriidae</taxon>
        <taxon>Hondaea</taxon>
    </lineage>
</organism>